<gene>
    <name evidence="1" type="ORF">ACFO6X_14195</name>
</gene>
<evidence type="ECO:0000313" key="1">
    <source>
        <dbReference type="EMBL" id="MFC4790131.1"/>
    </source>
</evidence>
<evidence type="ECO:0000313" key="2">
    <source>
        <dbReference type="Proteomes" id="UP001596001"/>
    </source>
</evidence>
<keyword evidence="2" id="KW-1185">Reference proteome</keyword>
<reference evidence="2" key="1">
    <citation type="journal article" date="2019" name="Int. J. Syst. Evol. Microbiol.">
        <title>The Global Catalogue of Microorganisms (GCM) 10K type strain sequencing project: providing services to taxonomists for standard genome sequencing and annotation.</title>
        <authorList>
            <consortium name="The Broad Institute Genomics Platform"/>
            <consortium name="The Broad Institute Genome Sequencing Center for Infectious Disease"/>
            <person name="Wu L."/>
            <person name="Ma J."/>
        </authorList>
    </citation>
    <scope>NUCLEOTIDE SEQUENCE [LARGE SCALE GENOMIC DNA]</scope>
    <source>
        <strain evidence="2">CCUG 49452</strain>
    </source>
</reference>
<protein>
    <submittedName>
        <fullName evidence="1">Uncharacterized protein</fullName>
    </submittedName>
</protein>
<name>A0ABV9QH95_9BURK</name>
<proteinExistence type="predicted"/>
<dbReference type="RefSeq" id="WP_382434252.1">
    <property type="nucleotide sequence ID" value="NZ_JBHSHJ010000014.1"/>
</dbReference>
<sequence length="205" mass="23276">MSHQRIAAVDGGTYYHQATLHDPALRSYFDRLIYAQDLPTAALDDVDILYVSARQDPELMVAAAPTIRRFLDSGKTVVALGESQSERWLPGVQWFAREVNFWWWLTPGADSRLRMVQPEHPMWQHISLPDATWHQHGFFVLPEGCRSLIDHADGGSIFYEDHVTTPGRMILTTLDPCYHHGSYFMPATTRFLQGFLPWLHAGAGA</sequence>
<comment type="caution">
    <text evidence="1">The sequence shown here is derived from an EMBL/GenBank/DDBJ whole genome shotgun (WGS) entry which is preliminary data.</text>
</comment>
<dbReference type="EMBL" id="JBHSHJ010000014">
    <property type="protein sequence ID" value="MFC4790131.1"/>
    <property type="molecule type" value="Genomic_DNA"/>
</dbReference>
<accession>A0ABV9QH95</accession>
<dbReference type="Proteomes" id="UP001596001">
    <property type="component" value="Unassembled WGS sequence"/>
</dbReference>
<organism evidence="1 2">
    <name type="scientific">Giesbergeria sinuosa</name>
    <dbReference type="NCBI Taxonomy" id="80883"/>
    <lineage>
        <taxon>Bacteria</taxon>
        <taxon>Pseudomonadati</taxon>
        <taxon>Pseudomonadota</taxon>
        <taxon>Betaproteobacteria</taxon>
        <taxon>Burkholderiales</taxon>
        <taxon>Comamonadaceae</taxon>
        <taxon>Giesbergeria</taxon>
    </lineage>
</organism>